<reference evidence="4 5" key="1">
    <citation type="submission" date="2017-12" db="EMBL/GenBank/DDBJ databases">
        <title>Sequencing, de novo assembly and annotation of complete genome of a new Thraustochytrid species, strain FCC1311.</title>
        <authorList>
            <person name="Sedici K."/>
            <person name="Godart F."/>
            <person name="Aiese Cigliano R."/>
            <person name="Sanseverino W."/>
            <person name="Barakat M."/>
            <person name="Ortet P."/>
            <person name="Marechal E."/>
            <person name="Cagnac O."/>
            <person name="Amato A."/>
        </authorList>
    </citation>
    <scope>NUCLEOTIDE SEQUENCE [LARGE SCALE GENOMIC DNA]</scope>
</reference>
<dbReference type="SUPFAM" id="SSF56300">
    <property type="entry name" value="Metallo-dependent phosphatases"/>
    <property type="match status" value="1"/>
</dbReference>
<dbReference type="InterPro" id="IPR004843">
    <property type="entry name" value="Calcineurin-like_PHP"/>
</dbReference>
<proteinExistence type="predicted"/>
<keyword evidence="2" id="KW-0732">Signal</keyword>
<dbReference type="AlphaFoldDB" id="A0A2R5GM61"/>
<dbReference type="PANTHER" id="PTHR46546">
    <property type="entry name" value="SHEWANELLA-LIKE PROTEIN PHOSPHATASE 1"/>
    <property type="match status" value="1"/>
</dbReference>
<gene>
    <name evidence="4" type="ORF">FCC1311_079402</name>
</gene>
<dbReference type="Pfam" id="PF00149">
    <property type="entry name" value="Metallophos"/>
    <property type="match status" value="1"/>
</dbReference>
<evidence type="ECO:0000313" key="5">
    <source>
        <dbReference type="Proteomes" id="UP000241890"/>
    </source>
</evidence>
<dbReference type="OrthoDB" id="5976022at2759"/>
<feature type="region of interest" description="Disordered" evidence="1">
    <location>
        <begin position="202"/>
        <end position="239"/>
    </location>
</feature>
<evidence type="ECO:0000313" key="4">
    <source>
        <dbReference type="EMBL" id="GBG31715.1"/>
    </source>
</evidence>
<dbReference type="InParanoid" id="A0A2R5GM61"/>
<dbReference type="PANTHER" id="PTHR46546:SF4">
    <property type="entry name" value="SHEWANELLA-LIKE PROTEIN PHOSPHATASE 1"/>
    <property type="match status" value="1"/>
</dbReference>
<evidence type="ECO:0000259" key="3">
    <source>
        <dbReference type="Pfam" id="PF00149"/>
    </source>
</evidence>
<dbReference type="EMBL" id="BEYU01000104">
    <property type="protein sequence ID" value="GBG31715.1"/>
    <property type="molecule type" value="Genomic_DNA"/>
</dbReference>
<feature type="compositionally biased region" description="Gly residues" evidence="1">
    <location>
        <begin position="216"/>
        <end position="226"/>
    </location>
</feature>
<protein>
    <submittedName>
        <fullName evidence="4">Shewanella-like protein phosphatase 2</fullName>
    </submittedName>
</protein>
<accession>A0A2R5GM61</accession>
<dbReference type="Gene3D" id="3.60.21.10">
    <property type="match status" value="1"/>
</dbReference>
<keyword evidence="5" id="KW-1185">Reference proteome</keyword>
<feature type="chain" id="PRO_5015315712" evidence="2">
    <location>
        <begin position="23"/>
        <end position="373"/>
    </location>
</feature>
<dbReference type="GO" id="GO:0016787">
    <property type="term" value="F:hydrolase activity"/>
    <property type="evidence" value="ECO:0007669"/>
    <property type="project" value="InterPro"/>
</dbReference>
<feature type="signal peptide" evidence="2">
    <location>
        <begin position="1"/>
        <end position="22"/>
    </location>
</feature>
<organism evidence="4 5">
    <name type="scientific">Hondaea fermentalgiana</name>
    <dbReference type="NCBI Taxonomy" id="2315210"/>
    <lineage>
        <taxon>Eukaryota</taxon>
        <taxon>Sar</taxon>
        <taxon>Stramenopiles</taxon>
        <taxon>Bigyra</taxon>
        <taxon>Labyrinthulomycetes</taxon>
        <taxon>Thraustochytrida</taxon>
        <taxon>Thraustochytriidae</taxon>
        <taxon>Hondaea</taxon>
    </lineage>
</organism>
<dbReference type="InterPro" id="IPR029052">
    <property type="entry name" value="Metallo-depent_PP-like"/>
</dbReference>
<evidence type="ECO:0000256" key="2">
    <source>
        <dbReference type="SAM" id="SignalP"/>
    </source>
</evidence>
<dbReference type="Proteomes" id="UP000241890">
    <property type="component" value="Unassembled WGS sequence"/>
</dbReference>
<name>A0A2R5GM61_9STRA</name>
<comment type="caution">
    <text evidence="4">The sequence shown here is derived from an EMBL/GenBank/DDBJ whole genome shotgun (WGS) entry which is preliminary data.</text>
</comment>
<evidence type="ECO:0000256" key="1">
    <source>
        <dbReference type="SAM" id="MobiDB-lite"/>
    </source>
</evidence>
<dbReference type="FunCoup" id="A0A2R5GM61">
    <property type="interactions" value="6"/>
</dbReference>
<feature type="domain" description="Calcineurin-like phosphoesterase" evidence="3">
    <location>
        <begin position="65"/>
        <end position="199"/>
    </location>
</feature>
<sequence>MLSFVVVLSVVALGLQAYLASASLEECHEAGAAAGSRACVQREEVATGGRGVVVCEADRVVTSSRVVAVADVHGDLERLEQALELAGLVTPGPRAEERHWAGGDAVLVQTGDIIDRGPDTVRIFEWLSRLRSEAVEAGGCVVQLLGNHELMNLAGDLRYADAQETAQFGGIAARRRKLDAGSSLGDFLRALPVAARVTQLDVEADPAEDDYSNKNGPGGGGGGAAAGGSPEKENEEESFKGTAFTTIFAHAGVPAWLASTHSVSDINKDVRQLLMGSSERQVQRHSVTNKLLLGQGLLWTRRYAEPNEREVCAELYQMLSSLKAHRMLVGHTVQQTGRPTIRCEGRLVLADTGMSRAYGGGLSVVELQPWLTS</sequence>